<dbReference type="Pfam" id="PF13854">
    <property type="entry name" value="Kelch_HCF"/>
    <property type="match status" value="1"/>
</dbReference>
<evidence type="ECO:0000313" key="10">
    <source>
        <dbReference type="EMBL" id="CAH1103409.1"/>
    </source>
</evidence>
<protein>
    <recommendedName>
        <fullName evidence="9">Fibronectin type-III domain-containing protein</fullName>
    </recommendedName>
</protein>
<keyword evidence="6" id="KW-0539">Nucleus</keyword>
<keyword evidence="3" id="KW-0597">Phosphoprotein</keyword>
<dbReference type="InterPro" id="IPR059124">
    <property type="entry name" value="Kelch_HCF"/>
</dbReference>
<keyword evidence="5" id="KW-0068">Autocatalytic cleavage</keyword>
<sequence>MAGKALQWKLVANPTGPQPRPRHGHRAVAIKDLMVVFGGGNEGIVDELHVYNTATNQWFVPVTKGDVPPGCAAYGFVVEGTRLLVFGGMVEYGKYSNELYELQASKWEWKKLKPKQPKLGPPPCPRLGHSFTLVNAKVYLFGGLANDSADPKNNVPRYLNDLYTLDIRSNPVQWDIPQTNGPAPPPRESHTGVAYLDKKKGRSFLVIYGGMSGCRLGDLWFLETETMTWLKPQVSGITPLPRSLHTSTLIGHRMFVFGGWVPVVADEVKTATNEKEWKCTSTMACLNLESMNWDELNIHADSEVSLPCARAGHCAVGISTRLYIWSGRDGYRKAWKNQVCCKDLWYLEVDKPPAPSRVSLVKAGTQSLEVNWTGSPSVQTYILQIQKYDLPPPAASTSKPAPVQAQASVPPLVSSPKTAQPILSSPPTTPIPIAKALPNQAITPKIVTPMNKGPTPLKLNTAGTIIRQASPQQITSAGKQLIVKQGGSIIQKAGGVQQQVVTLVKTSTGMTLATLPKQGNIVQGKTNVLPQQPKNTIVKIVPSNPSNKVLTTLKTIPSNMIQMNKATGKLVLSKGAAGQLPTLGNQQVLVVSSNTGLKNIQTFTNAQAVNLGNVKTTSINAQPVVTASSLTSLQGVKIGGKPITISMPMQVVGSPKTVTLSKNTKQVMIGGKQVTVQMATGGNKTLTLVQPNQGGVGKIVRLPITSTLNQSHNSEQPKLMVVSRPKQPTATIASTSFDGPATTDAALAALAAEAGLIDPEPEKGSIVKIEGVDVDSEVGEKSSIDSSDDAGDMANVSTPMEPSGLLGGSIMQTLGLKGGSRLQKPPKGFRYRMGLFGGSKDQLESGMKSSTTTAEADSTEATLNGSLKVPENDESDKMDLDLDIKSEVPDNIKGDDSHIDEISDTNNVNDDAADALATDSPDMGDKMEADSGLESSLSANLGSKISESLSLANKKEDNSNDDPLAALASAALDHSKETKKTENNDSEQPIKDTWYTVGFIKGSSCDVQSYFLLNDDTSDLSLDNLAEFLNYPRINLEPGTAYKFRVAGINSVGRGEWSEVSAFKTCLPGFPGAPSAIKIAKSGDGAHLSWEPPSANQGEILEYSVYLAVRGKDKANPPGQLAFVRVYCGPSNQCVVTNTSLSAAHLDTTTKAAIIFRIAAKNDKGYGPATQVRWLQDPQSTNKATKRLPESSQQPSVKKIKYEKEDL</sequence>
<dbReference type="InterPro" id="IPR003961">
    <property type="entry name" value="FN3_dom"/>
</dbReference>
<evidence type="ECO:0000256" key="6">
    <source>
        <dbReference type="ARBA" id="ARBA00023242"/>
    </source>
</evidence>
<dbReference type="GO" id="GO:0035097">
    <property type="term" value="C:histone methyltransferase complex"/>
    <property type="evidence" value="ECO:0007669"/>
    <property type="project" value="TreeGrafter"/>
</dbReference>
<dbReference type="SUPFAM" id="SSF49265">
    <property type="entry name" value="Fibronectin type III"/>
    <property type="match status" value="1"/>
</dbReference>
<dbReference type="OrthoDB" id="10001928at2759"/>
<comment type="subcellular location">
    <subcellularLocation>
        <location evidence="1">Nucleus</location>
    </subcellularLocation>
</comment>
<gene>
    <name evidence="10" type="ORF">PSYICH_LOCUS4394</name>
</gene>
<feature type="region of interest" description="Disordered" evidence="8">
    <location>
        <begin position="776"/>
        <end position="935"/>
    </location>
</feature>
<feature type="domain" description="Fibronectin type-III" evidence="9">
    <location>
        <begin position="352"/>
        <end position="1055"/>
    </location>
</feature>
<evidence type="ECO:0000256" key="2">
    <source>
        <dbReference type="ARBA" id="ARBA00022441"/>
    </source>
</evidence>
<evidence type="ECO:0000313" key="11">
    <source>
        <dbReference type="Proteomes" id="UP001153636"/>
    </source>
</evidence>
<feature type="domain" description="Fibronectin type-III" evidence="9">
    <location>
        <begin position="1071"/>
        <end position="1167"/>
    </location>
</feature>
<keyword evidence="2" id="KW-0880">Kelch repeat</keyword>
<dbReference type="Gene3D" id="2.120.10.80">
    <property type="entry name" value="Kelch-type beta propeller"/>
    <property type="match status" value="2"/>
</dbReference>
<dbReference type="GO" id="GO:0003713">
    <property type="term" value="F:transcription coactivator activity"/>
    <property type="evidence" value="ECO:0007669"/>
    <property type="project" value="TreeGrafter"/>
</dbReference>
<dbReference type="PANTHER" id="PTHR46003">
    <property type="entry name" value="HOST CELL FACTOR"/>
    <property type="match status" value="1"/>
</dbReference>
<evidence type="ECO:0000256" key="4">
    <source>
        <dbReference type="ARBA" id="ARBA00022737"/>
    </source>
</evidence>
<keyword evidence="4" id="KW-0677">Repeat</keyword>
<dbReference type="FunFam" id="2.120.10.80:FF:000015">
    <property type="entry name" value="host cell factor 1 isoform X1"/>
    <property type="match status" value="1"/>
</dbReference>
<dbReference type="PANTHER" id="PTHR46003:SF1">
    <property type="entry name" value="HOST CELL FACTOR"/>
    <property type="match status" value="1"/>
</dbReference>
<dbReference type="InterPro" id="IPR043536">
    <property type="entry name" value="HCF1/2"/>
</dbReference>
<evidence type="ECO:0000259" key="9">
    <source>
        <dbReference type="SMART" id="SM00060"/>
    </source>
</evidence>
<dbReference type="Gene3D" id="6.10.250.2590">
    <property type="match status" value="1"/>
</dbReference>
<feature type="compositionally biased region" description="Basic and acidic residues" evidence="8">
    <location>
        <begin position="875"/>
        <end position="901"/>
    </location>
</feature>
<dbReference type="SUPFAM" id="SSF117281">
    <property type="entry name" value="Kelch motif"/>
    <property type="match status" value="1"/>
</dbReference>
<dbReference type="AlphaFoldDB" id="A0A9P0CJL8"/>
<dbReference type="EMBL" id="OV651826">
    <property type="protein sequence ID" value="CAH1103409.1"/>
    <property type="molecule type" value="Genomic_DNA"/>
</dbReference>
<dbReference type="Gene3D" id="2.60.40.10">
    <property type="entry name" value="Immunoglobulins"/>
    <property type="match status" value="2"/>
</dbReference>
<dbReference type="GO" id="GO:0006338">
    <property type="term" value="P:chromatin remodeling"/>
    <property type="evidence" value="ECO:0007669"/>
    <property type="project" value="TreeGrafter"/>
</dbReference>
<dbReference type="CDD" id="cd00063">
    <property type="entry name" value="FN3"/>
    <property type="match status" value="2"/>
</dbReference>
<feature type="compositionally biased region" description="Low complexity" evidence="8">
    <location>
        <begin position="904"/>
        <end position="919"/>
    </location>
</feature>
<dbReference type="InterPro" id="IPR036116">
    <property type="entry name" value="FN3_sf"/>
</dbReference>
<evidence type="ECO:0000256" key="7">
    <source>
        <dbReference type="ARBA" id="ARBA00023306"/>
    </source>
</evidence>
<feature type="compositionally biased region" description="Low complexity" evidence="8">
    <location>
        <begin position="849"/>
        <end position="862"/>
    </location>
</feature>
<dbReference type="SMART" id="SM00060">
    <property type="entry name" value="FN3"/>
    <property type="match status" value="2"/>
</dbReference>
<evidence type="ECO:0000256" key="5">
    <source>
        <dbReference type="ARBA" id="ARBA00022813"/>
    </source>
</evidence>
<evidence type="ECO:0000256" key="3">
    <source>
        <dbReference type="ARBA" id="ARBA00022553"/>
    </source>
</evidence>
<evidence type="ECO:0000256" key="1">
    <source>
        <dbReference type="ARBA" id="ARBA00004123"/>
    </source>
</evidence>
<evidence type="ECO:0000256" key="8">
    <source>
        <dbReference type="SAM" id="MobiDB-lite"/>
    </source>
</evidence>
<dbReference type="InterPro" id="IPR015915">
    <property type="entry name" value="Kelch-typ_b-propeller"/>
</dbReference>
<dbReference type="FunFam" id="2.120.10.80:FF:000008">
    <property type="entry name" value="host cell factor 1 isoform X1"/>
    <property type="match status" value="1"/>
</dbReference>
<keyword evidence="11" id="KW-1185">Reference proteome</keyword>
<proteinExistence type="predicted"/>
<dbReference type="InterPro" id="IPR013783">
    <property type="entry name" value="Ig-like_fold"/>
</dbReference>
<keyword evidence="7" id="KW-0131">Cell cycle</keyword>
<dbReference type="Proteomes" id="UP001153636">
    <property type="component" value="Chromosome 14"/>
</dbReference>
<feature type="region of interest" description="Disordered" evidence="8">
    <location>
        <begin position="1175"/>
        <end position="1207"/>
    </location>
</feature>
<name>A0A9P0CJL8_9CUCU</name>
<reference evidence="10" key="1">
    <citation type="submission" date="2022-01" db="EMBL/GenBank/DDBJ databases">
        <authorList>
            <person name="King R."/>
        </authorList>
    </citation>
    <scope>NUCLEOTIDE SEQUENCE</scope>
</reference>
<organism evidence="10 11">
    <name type="scientific">Psylliodes chrysocephalus</name>
    <dbReference type="NCBI Taxonomy" id="3402493"/>
    <lineage>
        <taxon>Eukaryota</taxon>
        <taxon>Metazoa</taxon>
        <taxon>Ecdysozoa</taxon>
        <taxon>Arthropoda</taxon>
        <taxon>Hexapoda</taxon>
        <taxon>Insecta</taxon>
        <taxon>Pterygota</taxon>
        <taxon>Neoptera</taxon>
        <taxon>Endopterygota</taxon>
        <taxon>Coleoptera</taxon>
        <taxon>Polyphaga</taxon>
        <taxon>Cucujiformia</taxon>
        <taxon>Chrysomeloidea</taxon>
        <taxon>Chrysomelidae</taxon>
        <taxon>Galerucinae</taxon>
        <taxon>Alticini</taxon>
        <taxon>Psylliodes</taxon>
    </lineage>
</organism>
<accession>A0A9P0CJL8</accession>